<dbReference type="OrthoDB" id="7273451at2"/>
<evidence type="ECO:0000313" key="1">
    <source>
        <dbReference type="EMBL" id="SDR28068.1"/>
    </source>
</evidence>
<protein>
    <recommendedName>
        <fullName evidence="3">Methyltransferase domain-containing protein</fullName>
    </recommendedName>
</protein>
<name>A0A1H1HSG9_9ACTN</name>
<gene>
    <name evidence="1" type="ORF">SAMN04489764_4741</name>
</gene>
<sequence>MAARPGVVNAYPPAWLALREPADAAARSTELVARLRAHLAARRTGTLVVHDLGCGTGSMGRWLAGRLPGPQRWILHDTDPGLLALAVAGVAGVAADGTPVTAEAEHGDVSRLGADRLAGASLVTASALLDLLTAEEVDGLAGACAGAKLPALLTISVVGRVRLDPADPLDADLAAAFDAHQRRVTGGRRLLGPDAPAAAAAAFARRGYAVHVGPSPWRLGPAHADLIAEWLRGWVGAACEQRPELAPRAGRYLRDRLAACAAGRLRVEVGHEDLLAVPPPHGKEDT</sequence>
<dbReference type="Proteomes" id="UP000217103">
    <property type="component" value="Unassembled WGS sequence"/>
</dbReference>
<accession>A0A1H1HSG9</accession>
<organism evidence="1 2">
    <name type="scientific">Thermostaphylospora chromogena</name>
    <dbReference type="NCBI Taxonomy" id="35622"/>
    <lineage>
        <taxon>Bacteria</taxon>
        <taxon>Bacillati</taxon>
        <taxon>Actinomycetota</taxon>
        <taxon>Actinomycetes</taxon>
        <taxon>Streptosporangiales</taxon>
        <taxon>Thermomonosporaceae</taxon>
        <taxon>Thermostaphylospora</taxon>
    </lineage>
</organism>
<reference evidence="1 2" key="1">
    <citation type="submission" date="2016-10" db="EMBL/GenBank/DDBJ databases">
        <authorList>
            <person name="de Groot N.N."/>
        </authorList>
    </citation>
    <scope>NUCLEOTIDE SEQUENCE [LARGE SCALE GENOMIC DNA]</scope>
    <source>
        <strain evidence="1 2">DSM 43794</strain>
    </source>
</reference>
<dbReference type="InterPro" id="IPR029063">
    <property type="entry name" value="SAM-dependent_MTases_sf"/>
</dbReference>
<dbReference type="STRING" id="35622.SAMN04489764_4741"/>
<dbReference type="AlphaFoldDB" id="A0A1H1HSG9"/>
<evidence type="ECO:0000313" key="2">
    <source>
        <dbReference type="Proteomes" id="UP000217103"/>
    </source>
</evidence>
<proteinExistence type="predicted"/>
<keyword evidence="2" id="KW-1185">Reference proteome</keyword>
<dbReference type="SUPFAM" id="SSF53335">
    <property type="entry name" value="S-adenosyl-L-methionine-dependent methyltransferases"/>
    <property type="match status" value="1"/>
</dbReference>
<evidence type="ECO:0008006" key="3">
    <source>
        <dbReference type="Google" id="ProtNLM"/>
    </source>
</evidence>
<dbReference type="RefSeq" id="WP_093262062.1">
    <property type="nucleotide sequence ID" value="NZ_FNKK01000002.1"/>
</dbReference>
<dbReference type="EMBL" id="FNKK01000002">
    <property type="protein sequence ID" value="SDR28068.1"/>
    <property type="molecule type" value="Genomic_DNA"/>
</dbReference>
<dbReference type="Gene3D" id="3.40.50.150">
    <property type="entry name" value="Vaccinia Virus protein VP39"/>
    <property type="match status" value="1"/>
</dbReference>